<name>A0A9W6ZN95_9STRA</name>
<evidence type="ECO:0000256" key="1">
    <source>
        <dbReference type="PROSITE-ProRule" id="PRU00221"/>
    </source>
</evidence>
<sequence length="864" mass="92574">MVTVSLPLSIVHSPKPDSPTRSPIYTADLHPTTARLATGGGDGRLRIWSTASLFQNPKAGGSKPTGTWTDEGGYSSLSGSDSASSRPPNLLFSSPSSGSSVMSLRWSPNGNHVAVASDDSYITVYNLSSTPSSTVGFDSSSSSNLETWSKKHVLRGHSLDCVDLAWSPTASHLVTCSLDSKAPICVWDLSSSSSLVLQPYKILGNDAHPGGCKERTISECFSDKTDLTMFRRISWSPDGTGLGVSNCNIGGRMCASILGRDHLRTLANLVGHKTVVCCTAYNPSFFSHSNASDPSDNYKIFTAVGDKRGYLTVWCNKVAKPIFKCQVSTKKLSITDMSWKGYELVVSCLDGHVTAFRFGEEEMGEILGEEAREKIFVERYGVKTNGTRGGVGNLDVMRLQAQVEKEAPSEAPAQRQQQLPQQAPSPVKTPADTLRLQVVSKKKGKKRIAPVLVSVSDQAVDLSKGDAKVGAPVAAPTAANNAANGATNGTATTTNTNTNINTNTTTNVLAARKKSKTAPPTSAPPPPKAAVASKSKLATQTSSSNPPSSTQKLSTIAKPLPSPFPPCLPVPQTHTHTSGPLKVLPNPSTNPQTSTLSTPFRSFTFHGLCTCLAVSSCNSWVALGNDLGEIRVFKNSGDVLFLYKPVVVLGSPVCMLKFEGDVLIGAEMMGGLRGWKLEGGGMKKVFKISVRDIVSKGMLTGVGIVEGKVVGTVGTPERGYGIVQHFYWEDEAEAWFRLADGRFSGVSGTTSAIKRKRGEKVGVVEDFEDKTESTRPLSAIRKEGGISEKFEERIKVAEAFGSDEAKEWSKEWVAYLASQGDVDMVRAICKNFEKEALQDVLKELVRHHAMEDLVSELVALSEMK</sequence>
<feature type="compositionally biased region" description="Low complexity" evidence="3">
    <location>
        <begin position="72"/>
        <end position="91"/>
    </location>
</feature>
<dbReference type="GO" id="GO:0000785">
    <property type="term" value="C:chromatin"/>
    <property type="evidence" value="ECO:0007669"/>
    <property type="project" value="TreeGrafter"/>
</dbReference>
<keyword evidence="2" id="KW-0805">Transcription regulation</keyword>
<feature type="repeat" description="WD" evidence="1">
    <location>
        <begin position="24"/>
        <end position="49"/>
    </location>
</feature>
<keyword evidence="2" id="KW-0678">Repressor</keyword>
<feature type="region of interest" description="Disordered" evidence="3">
    <location>
        <begin position="573"/>
        <end position="593"/>
    </location>
</feature>
<feature type="region of interest" description="Disordered" evidence="3">
    <location>
        <begin position="479"/>
        <end position="556"/>
    </location>
</feature>
<dbReference type="GO" id="GO:0031491">
    <property type="term" value="F:nucleosome binding"/>
    <property type="evidence" value="ECO:0007669"/>
    <property type="project" value="TreeGrafter"/>
</dbReference>
<evidence type="ECO:0000313" key="4">
    <source>
        <dbReference type="EMBL" id="GMH53035.1"/>
    </source>
</evidence>
<evidence type="ECO:0000256" key="3">
    <source>
        <dbReference type="SAM" id="MobiDB-lite"/>
    </source>
</evidence>
<keyword evidence="2" id="KW-0156">Chromatin regulator</keyword>
<dbReference type="PANTHER" id="PTHR13831:SF0">
    <property type="entry name" value="PROTEIN HIRA"/>
    <property type="match status" value="1"/>
</dbReference>
<proteinExistence type="inferred from homology"/>
<dbReference type="SMART" id="SM00320">
    <property type="entry name" value="WD40"/>
    <property type="match status" value="6"/>
</dbReference>
<organism evidence="4 5">
    <name type="scientific">Triparma strigata</name>
    <dbReference type="NCBI Taxonomy" id="1606541"/>
    <lineage>
        <taxon>Eukaryota</taxon>
        <taxon>Sar</taxon>
        <taxon>Stramenopiles</taxon>
        <taxon>Ochrophyta</taxon>
        <taxon>Bolidophyceae</taxon>
        <taxon>Parmales</taxon>
        <taxon>Triparmaceae</taxon>
        <taxon>Triparma</taxon>
    </lineage>
</organism>
<dbReference type="InterPro" id="IPR015943">
    <property type="entry name" value="WD40/YVTN_repeat-like_dom_sf"/>
</dbReference>
<comment type="function">
    <text evidence="2">Required for replication-independent chromatin assembly and for the periodic repression of histone gene transcription during the cell cycle.</text>
</comment>
<dbReference type="PANTHER" id="PTHR13831">
    <property type="entry name" value="MEMBER OF THE HIR1 FAMILY OF WD-REPEAT PROTEINS"/>
    <property type="match status" value="1"/>
</dbReference>
<gene>
    <name evidence="4" type="ORF">TrST_g11043</name>
</gene>
<dbReference type="InterPro" id="IPR031120">
    <property type="entry name" value="HIR1-like"/>
</dbReference>
<dbReference type="InterPro" id="IPR001680">
    <property type="entry name" value="WD40_rpt"/>
</dbReference>
<feature type="region of interest" description="Disordered" evidence="3">
    <location>
        <begin position="404"/>
        <end position="429"/>
    </location>
</feature>
<feature type="repeat" description="WD" evidence="1">
    <location>
        <begin position="94"/>
        <end position="135"/>
    </location>
</feature>
<keyword evidence="2" id="KW-0804">Transcription</keyword>
<dbReference type="GO" id="GO:0006338">
    <property type="term" value="P:chromatin remodeling"/>
    <property type="evidence" value="ECO:0007669"/>
    <property type="project" value="TreeGrafter"/>
</dbReference>
<comment type="subcellular location">
    <subcellularLocation>
        <location evidence="2">Nucleus</location>
    </subcellularLocation>
</comment>
<dbReference type="InterPro" id="IPR036322">
    <property type="entry name" value="WD40_repeat_dom_sf"/>
</dbReference>
<protein>
    <recommendedName>
        <fullName evidence="2">Protein HIRA</fullName>
    </recommendedName>
</protein>
<dbReference type="OrthoDB" id="1741719at2759"/>
<keyword evidence="5" id="KW-1185">Reference proteome</keyword>
<reference evidence="5" key="1">
    <citation type="journal article" date="2023" name="Commun. Biol.">
        <title>Genome analysis of Parmales, the sister group of diatoms, reveals the evolutionary specialization of diatoms from phago-mixotrophs to photoautotrophs.</title>
        <authorList>
            <person name="Ban H."/>
            <person name="Sato S."/>
            <person name="Yoshikawa S."/>
            <person name="Yamada K."/>
            <person name="Nakamura Y."/>
            <person name="Ichinomiya M."/>
            <person name="Sato N."/>
            <person name="Blanc-Mathieu R."/>
            <person name="Endo H."/>
            <person name="Kuwata A."/>
            <person name="Ogata H."/>
        </authorList>
    </citation>
    <scope>NUCLEOTIDE SEQUENCE [LARGE SCALE GENOMIC DNA]</scope>
    <source>
        <strain evidence="5">NIES 3701</strain>
    </source>
</reference>
<feature type="region of interest" description="Disordered" evidence="3">
    <location>
        <begin position="56"/>
        <end position="91"/>
    </location>
</feature>
<dbReference type="GO" id="GO:0000417">
    <property type="term" value="C:HIR complex"/>
    <property type="evidence" value="ECO:0007669"/>
    <property type="project" value="TreeGrafter"/>
</dbReference>
<feature type="region of interest" description="Disordered" evidence="3">
    <location>
        <begin position="1"/>
        <end position="26"/>
    </location>
</feature>
<feature type="compositionally biased region" description="Low complexity" evidence="3">
    <location>
        <begin position="529"/>
        <end position="551"/>
    </location>
</feature>
<evidence type="ECO:0000256" key="2">
    <source>
        <dbReference type="RuleBase" id="RU364014"/>
    </source>
</evidence>
<dbReference type="GO" id="GO:0005634">
    <property type="term" value="C:nucleus"/>
    <property type="evidence" value="ECO:0007669"/>
    <property type="project" value="UniProtKB-SubCell"/>
</dbReference>
<dbReference type="Proteomes" id="UP001165085">
    <property type="component" value="Unassembled WGS sequence"/>
</dbReference>
<feature type="compositionally biased region" description="Low complexity" evidence="3">
    <location>
        <begin position="479"/>
        <end position="510"/>
    </location>
</feature>
<comment type="caution">
    <text evidence="4">The sequence shown here is derived from an EMBL/GenBank/DDBJ whole genome shotgun (WGS) entry which is preliminary data.</text>
</comment>
<dbReference type="EMBL" id="BRXY01000016">
    <property type="protein sequence ID" value="GMH53035.1"/>
    <property type="molecule type" value="Genomic_DNA"/>
</dbReference>
<feature type="compositionally biased region" description="Low complexity" evidence="3">
    <location>
        <begin position="411"/>
        <end position="424"/>
    </location>
</feature>
<dbReference type="PROSITE" id="PS50082">
    <property type="entry name" value="WD_REPEATS_2"/>
    <property type="match status" value="2"/>
</dbReference>
<comment type="similarity">
    <text evidence="2">Belongs to the WD repeat HIR1 family.</text>
</comment>
<dbReference type="GO" id="GO:0006351">
    <property type="term" value="P:DNA-templated transcription"/>
    <property type="evidence" value="ECO:0007669"/>
    <property type="project" value="InterPro"/>
</dbReference>
<dbReference type="Gene3D" id="2.130.10.10">
    <property type="entry name" value="YVTN repeat-like/Quinoprotein amine dehydrogenase"/>
    <property type="match status" value="1"/>
</dbReference>
<keyword evidence="2" id="KW-0539">Nucleus</keyword>
<dbReference type="AlphaFoldDB" id="A0A9W6ZN95"/>
<dbReference type="SUPFAM" id="SSF50978">
    <property type="entry name" value="WD40 repeat-like"/>
    <property type="match status" value="1"/>
</dbReference>
<keyword evidence="2" id="KW-0677">Repeat</keyword>
<dbReference type="Pfam" id="PF00400">
    <property type="entry name" value="WD40"/>
    <property type="match status" value="3"/>
</dbReference>
<keyword evidence="1 2" id="KW-0853">WD repeat</keyword>
<evidence type="ECO:0000313" key="5">
    <source>
        <dbReference type="Proteomes" id="UP001165085"/>
    </source>
</evidence>
<accession>A0A9W6ZN95</accession>